<dbReference type="Pfam" id="PF22725">
    <property type="entry name" value="GFO_IDH_MocA_C3"/>
    <property type="match status" value="1"/>
</dbReference>
<organism evidence="4 5">
    <name type="scientific">Micromonospora fluostatini</name>
    <dbReference type="NCBI Taxonomy" id="1629071"/>
    <lineage>
        <taxon>Bacteria</taxon>
        <taxon>Bacillati</taxon>
        <taxon>Actinomycetota</taxon>
        <taxon>Actinomycetes</taxon>
        <taxon>Micromonosporales</taxon>
        <taxon>Micromonosporaceae</taxon>
        <taxon>Micromonospora</taxon>
    </lineage>
</organism>
<gene>
    <name evidence="4" type="ORF">E1091_03175</name>
</gene>
<dbReference type="InterPro" id="IPR051450">
    <property type="entry name" value="Gfo/Idh/MocA_Oxidoreductases"/>
</dbReference>
<dbReference type="Gene3D" id="3.40.50.720">
    <property type="entry name" value="NAD(P)-binding Rossmann-like Domain"/>
    <property type="match status" value="1"/>
</dbReference>
<dbReference type="SUPFAM" id="SSF55347">
    <property type="entry name" value="Glyceraldehyde-3-phosphate dehydrogenase-like, C-terminal domain"/>
    <property type="match status" value="1"/>
</dbReference>
<dbReference type="Pfam" id="PF01408">
    <property type="entry name" value="GFO_IDH_MocA"/>
    <property type="match status" value="1"/>
</dbReference>
<comment type="caution">
    <text evidence="4">The sequence shown here is derived from an EMBL/GenBank/DDBJ whole genome shotgun (WGS) entry which is preliminary data.</text>
</comment>
<feature type="compositionally biased region" description="Basic residues" evidence="1">
    <location>
        <begin position="91"/>
        <end position="103"/>
    </location>
</feature>
<dbReference type="Proteomes" id="UP000295626">
    <property type="component" value="Unassembled WGS sequence"/>
</dbReference>
<protein>
    <submittedName>
        <fullName evidence="4">Gfo/Idh/MocA family oxidoreductase</fullName>
    </submittedName>
</protein>
<dbReference type="PANTHER" id="PTHR43377:SF1">
    <property type="entry name" value="BILIVERDIN REDUCTASE A"/>
    <property type="match status" value="1"/>
</dbReference>
<feature type="compositionally biased region" description="Basic residues" evidence="1">
    <location>
        <begin position="55"/>
        <end position="76"/>
    </location>
</feature>
<dbReference type="Gene3D" id="3.30.360.10">
    <property type="entry name" value="Dihydrodipicolinate Reductase, domain 2"/>
    <property type="match status" value="1"/>
</dbReference>
<name>A0ABY2DLF8_9ACTN</name>
<sequence>MGQRDAPGTQRSRTGRPGPRRAARPGRGGRPGGAAADHGRLRPARRARPQPVRQARGHRRPGRRAAALRRVRRRRALPRDRGDRPGPAHPGRPRRPARRRRGEQRRGGVGVSGARVPAVAVVGAGAFGLRHVAAYRSLGVPVTALVDPDPATRARVAAEHDVPRTFATVAELLAAGAPAAASVCVPGPAHRAVAVALLAAGVPVLVEKPLAATVGDAAAIVAAARTHGVLCQPGHILRHSAPHRALYDAVRAGRLGQVLAVSSRRDRPRTLSRLFPHEHPALLTAVHDIDLAIWYAQAPVVEVRAAARTRPGSASPVLVWAELRHANDVVSSIRNSYLLPEHTPNHTSDLVEVYGTDGVAHVDLGHPTLLVQAERTEAPDWLLSPLDGGGALAAELRHFIGRVTGTEPSAVVPLADGLHVVQVAAAVADSAAAGGAPRRISPDPLS</sequence>
<feature type="region of interest" description="Disordered" evidence="1">
    <location>
        <begin position="1"/>
        <end position="112"/>
    </location>
</feature>
<feature type="domain" description="GFO/IDH/MocA-like oxidoreductase" evidence="3">
    <location>
        <begin position="244"/>
        <end position="360"/>
    </location>
</feature>
<evidence type="ECO:0000313" key="4">
    <source>
        <dbReference type="EMBL" id="TDC01269.1"/>
    </source>
</evidence>
<evidence type="ECO:0000313" key="5">
    <source>
        <dbReference type="Proteomes" id="UP000295626"/>
    </source>
</evidence>
<evidence type="ECO:0000256" key="1">
    <source>
        <dbReference type="SAM" id="MobiDB-lite"/>
    </source>
</evidence>
<evidence type="ECO:0000259" key="2">
    <source>
        <dbReference type="Pfam" id="PF01408"/>
    </source>
</evidence>
<reference evidence="4 5" key="1">
    <citation type="submission" date="2019-02" db="EMBL/GenBank/DDBJ databases">
        <title>Draft genome sequences of novel Actinobacteria.</title>
        <authorList>
            <person name="Sahin N."/>
            <person name="Ay H."/>
            <person name="Saygin H."/>
        </authorList>
    </citation>
    <scope>NUCLEOTIDE SEQUENCE [LARGE SCALE GENOMIC DNA]</scope>
    <source>
        <strain evidence="4 5">JCM 30529</strain>
    </source>
</reference>
<dbReference type="InterPro" id="IPR036291">
    <property type="entry name" value="NAD(P)-bd_dom_sf"/>
</dbReference>
<feature type="compositionally biased region" description="Basic and acidic residues" evidence="1">
    <location>
        <begin position="77"/>
        <end position="86"/>
    </location>
</feature>
<proteinExistence type="predicted"/>
<dbReference type="InterPro" id="IPR000683">
    <property type="entry name" value="Gfo/Idh/MocA-like_OxRdtase_N"/>
</dbReference>
<evidence type="ECO:0000259" key="3">
    <source>
        <dbReference type="Pfam" id="PF22725"/>
    </source>
</evidence>
<accession>A0ABY2DLF8</accession>
<feature type="domain" description="Gfo/Idh/MocA-like oxidoreductase N-terminal" evidence="2">
    <location>
        <begin position="119"/>
        <end position="235"/>
    </location>
</feature>
<dbReference type="EMBL" id="SMKE01000058">
    <property type="protein sequence ID" value="TDC01269.1"/>
    <property type="molecule type" value="Genomic_DNA"/>
</dbReference>
<dbReference type="InterPro" id="IPR055170">
    <property type="entry name" value="GFO_IDH_MocA-like_dom"/>
</dbReference>
<keyword evidence="5" id="KW-1185">Reference proteome</keyword>
<feature type="compositionally biased region" description="Low complexity" evidence="1">
    <location>
        <begin position="7"/>
        <end position="17"/>
    </location>
</feature>
<dbReference type="SUPFAM" id="SSF51735">
    <property type="entry name" value="NAD(P)-binding Rossmann-fold domains"/>
    <property type="match status" value="1"/>
</dbReference>
<dbReference type="PANTHER" id="PTHR43377">
    <property type="entry name" value="BILIVERDIN REDUCTASE A"/>
    <property type="match status" value="1"/>
</dbReference>